<proteinExistence type="predicted"/>
<evidence type="ECO:0000256" key="1">
    <source>
        <dbReference type="SAM" id="MobiDB-lite"/>
    </source>
</evidence>
<dbReference type="RefSeq" id="XP_008874371.1">
    <property type="nucleotide sequence ID" value="XM_008876149.1"/>
</dbReference>
<gene>
    <name evidence="2" type="ORF">H310_09931</name>
</gene>
<dbReference type="EMBL" id="KI913974">
    <property type="protein sequence ID" value="ETV97125.1"/>
    <property type="molecule type" value="Genomic_DNA"/>
</dbReference>
<feature type="region of interest" description="Disordered" evidence="1">
    <location>
        <begin position="71"/>
        <end position="124"/>
    </location>
</feature>
<name>A0A024TSJ2_9STRA</name>
<dbReference type="GeneID" id="20086981"/>
<organism evidence="2">
    <name type="scientific">Aphanomyces invadans</name>
    <dbReference type="NCBI Taxonomy" id="157072"/>
    <lineage>
        <taxon>Eukaryota</taxon>
        <taxon>Sar</taxon>
        <taxon>Stramenopiles</taxon>
        <taxon>Oomycota</taxon>
        <taxon>Saprolegniomycetes</taxon>
        <taxon>Saprolegniales</taxon>
        <taxon>Verrucalvaceae</taxon>
        <taxon>Aphanomyces</taxon>
    </lineage>
</organism>
<protein>
    <submittedName>
        <fullName evidence="2">Uncharacterized protein</fullName>
    </submittedName>
</protein>
<reference evidence="2" key="1">
    <citation type="submission" date="2013-12" db="EMBL/GenBank/DDBJ databases">
        <title>The Genome Sequence of Aphanomyces invadans NJM9701.</title>
        <authorList>
            <consortium name="The Broad Institute Genomics Platform"/>
            <person name="Russ C."/>
            <person name="Tyler B."/>
            <person name="van West P."/>
            <person name="Dieguez-Uribeondo J."/>
            <person name="Young S.K."/>
            <person name="Zeng Q."/>
            <person name="Gargeya S."/>
            <person name="Fitzgerald M."/>
            <person name="Abouelleil A."/>
            <person name="Alvarado L."/>
            <person name="Chapman S.B."/>
            <person name="Gainer-Dewar J."/>
            <person name="Goldberg J."/>
            <person name="Griggs A."/>
            <person name="Gujja S."/>
            <person name="Hansen M."/>
            <person name="Howarth C."/>
            <person name="Imamovic A."/>
            <person name="Ireland A."/>
            <person name="Larimer J."/>
            <person name="McCowan C."/>
            <person name="Murphy C."/>
            <person name="Pearson M."/>
            <person name="Poon T.W."/>
            <person name="Priest M."/>
            <person name="Roberts A."/>
            <person name="Saif S."/>
            <person name="Shea T."/>
            <person name="Sykes S."/>
            <person name="Wortman J."/>
            <person name="Nusbaum C."/>
            <person name="Birren B."/>
        </authorList>
    </citation>
    <scope>NUCLEOTIDE SEQUENCE [LARGE SCALE GENOMIC DNA]</scope>
    <source>
        <strain evidence="2">NJM9701</strain>
    </source>
</reference>
<dbReference type="VEuPathDB" id="FungiDB:H310_09931"/>
<sequence>MQQYVCQAFVELVFLEMLVHQHLPVLRRHLRAALSHVTHSATRRNSIASSNAADRTRFSVAAAITIIPHPRVGHVPSPTASPGGAQPTHVNRCTYQPLPHAPPSAALALDGESVDLSQLPSRSR</sequence>
<feature type="compositionally biased region" description="Polar residues" evidence="1">
    <location>
        <begin position="115"/>
        <end position="124"/>
    </location>
</feature>
<evidence type="ECO:0000313" key="2">
    <source>
        <dbReference type="EMBL" id="ETV97125.1"/>
    </source>
</evidence>
<accession>A0A024TSJ2</accession>
<dbReference type="AlphaFoldDB" id="A0A024TSJ2"/>